<feature type="compositionally biased region" description="Basic and acidic residues" evidence="8">
    <location>
        <begin position="616"/>
        <end position="760"/>
    </location>
</feature>
<accession>A0A6P7PIY7</accession>
<feature type="compositionally biased region" description="Polar residues" evidence="8">
    <location>
        <begin position="1733"/>
        <end position="1750"/>
    </location>
</feature>
<evidence type="ECO:0000259" key="10">
    <source>
        <dbReference type="PROSITE" id="PS50827"/>
    </source>
</evidence>
<dbReference type="SMART" id="SM00249">
    <property type="entry name" value="PHD"/>
    <property type="match status" value="1"/>
</dbReference>
<feature type="compositionally biased region" description="Basic and acidic residues" evidence="8">
    <location>
        <begin position="418"/>
        <end position="429"/>
    </location>
</feature>
<dbReference type="InterPro" id="IPR028938">
    <property type="entry name" value="Rsf1-like"/>
</dbReference>
<dbReference type="GO" id="GO:0045892">
    <property type="term" value="P:negative regulation of DNA-templated transcription"/>
    <property type="evidence" value="ECO:0007669"/>
    <property type="project" value="TreeGrafter"/>
</dbReference>
<dbReference type="InterPro" id="IPR011011">
    <property type="entry name" value="Znf_FYVE_PHD"/>
</dbReference>
<dbReference type="OrthoDB" id="10055895at2759"/>
<keyword evidence="2" id="KW-0479">Metal-binding</keyword>
<dbReference type="InParanoid" id="A0A6P7PIY7"/>
<feature type="compositionally biased region" description="Basic and acidic residues" evidence="8">
    <location>
        <begin position="569"/>
        <end position="592"/>
    </location>
</feature>
<dbReference type="PROSITE" id="PS50016">
    <property type="entry name" value="ZF_PHD_2"/>
    <property type="match status" value="1"/>
</dbReference>
<feature type="compositionally biased region" description="Basic and acidic residues" evidence="8">
    <location>
        <begin position="205"/>
        <end position="228"/>
    </location>
</feature>
<feature type="compositionally biased region" description="Acidic residues" evidence="8">
    <location>
        <begin position="1612"/>
        <end position="1648"/>
    </location>
</feature>
<feature type="compositionally biased region" description="Basic residues" evidence="8">
    <location>
        <begin position="1663"/>
        <end position="1688"/>
    </location>
</feature>
<dbReference type="Gene3D" id="3.30.40.10">
    <property type="entry name" value="Zinc/RING finger domain, C3HC4 (zinc finger)"/>
    <property type="match status" value="1"/>
</dbReference>
<dbReference type="InterPro" id="IPR019786">
    <property type="entry name" value="Zinc_finger_PHD-type_CS"/>
</dbReference>
<evidence type="ECO:0000256" key="7">
    <source>
        <dbReference type="SAM" id="Coils"/>
    </source>
</evidence>
<feature type="compositionally biased region" description="Basic and acidic residues" evidence="8">
    <location>
        <begin position="1141"/>
        <end position="1150"/>
    </location>
</feature>
<keyword evidence="7" id="KW-0175">Coiled coil</keyword>
<feature type="compositionally biased region" description="Basic and acidic residues" evidence="8">
    <location>
        <begin position="1770"/>
        <end position="1792"/>
    </location>
</feature>
<feature type="compositionally biased region" description="Acidic residues" evidence="8">
    <location>
        <begin position="1347"/>
        <end position="1374"/>
    </location>
</feature>
<feature type="compositionally biased region" description="Basic residues" evidence="8">
    <location>
        <begin position="1324"/>
        <end position="1344"/>
    </location>
</feature>
<evidence type="ECO:0000256" key="1">
    <source>
        <dbReference type="ARBA" id="ARBA00004123"/>
    </source>
</evidence>
<dbReference type="GeneID" id="114869009"/>
<feature type="compositionally biased region" description="Basic and acidic residues" evidence="8">
    <location>
        <begin position="962"/>
        <end position="1010"/>
    </location>
</feature>
<feature type="compositionally biased region" description="Acidic residues" evidence="8">
    <location>
        <begin position="1292"/>
        <end position="1301"/>
    </location>
</feature>
<dbReference type="InterPro" id="IPR013083">
    <property type="entry name" value="Znf_RING/FYVE/PHD"/>
</dbReference>
<feature type="compositionally biased region" description="Polar residues" evidence="8">
    <location>
        <begin position="392"/>
        <end position="404"/>
    </location>
</feature>
<feature type="coiled-coil region" evidence="7">
    <location>
        <begin position="1455"/>
        <end position="1489"/>
    </location>
</feature>
<dbReference type="SUPFAM" id="SSF57903">
    <property type="entry name" value="FYVE/PHD zinc finger"/>
    <property type="match status" value="1"/>
</dbReference>
<dbReference type="InterPro" id="IPR028942">
    <property type="entry name" value="WHIM1_dom"/>
</dbReference>
<dbReference type="GO" id="GO:0042393">
    <property type="term" value="F:histone binding"/>
    <property type="evidence" value="ECO:0007669"/>
    <property type="project" value="TreeGrafter"/>
</dbReference>
<evidence type="ECO:0000259" key="9">
    <source>
        <dbReference type="PROSITE" id="PS50016"/>
    </source>
</evidence>
<keyword evidence="5" id="KW-0539">Nucleus</keyword>
<evidence type="ECO:0000313" key="11">
    <source>
        <dbReference type="Proteomes" id="UP000515150"/>
    </source>
</evidence>
<evidence type="ECO:0000256" key="4">
    <source>
        <dbReference type="ARBA" id="ARBA00022833"/>
    </source>
</evidence>
<dbReference type="Pfam" id="PF00628">
    <property type="entry name" value="PHD"/>
    <property type="match status" value="1"/>
</dbReference>
<name>A0A6P7PIY7_BETSP</name>
<reference evidence="12" key="1">
    <citation type="submission" date="2025-08" db="UniProtKB">
        <authorList>
            <consortium name="RefSeq"/>
        </authorList>
    </citation>
    <scope>IDENTIFICATION</scope>
</reference>
<organism evidence="11 12">
    <name type="scientific">Betta splendens</name>
    <name type="common">Siamese fighting fish</name>
    <dbReference type="NCBI Taxonomy" id="158456"/>
    <lineage>
        <taxon>Eukaryota</taxon>
        <taxon>Metazoa</taxon>
        <taxon>Chordata</taxon>
        <taxon>Craniata</taxon>
        <taxon>Vertebrata</taxon>
        <taxon>Euteleostomi</taxon>
        <taxon>Actinopterygii</taxon>
        <taxon>Neopterygii</taxon>
        <taxon>Teleostei</taxon>
        <taxon>Neoteleostei</taxon>
        <taxon>Acanthomorphata</taxon>
        <taxon>Anabantaria</taxon>
        <taxon>Anabantiformes</taxon>
        <taxon>Anabantoidei</taxon>
        <taxon>Osphronemidae</taxon>
        <taxon>Betta</taxon>
    </lineage>
</organism>
<dbReference type="RefSeq" id="XP_029028609.1">
    <property type="nucleotide sequence ID" value="XM_029172776.3"/>
</dbReference>
<dbReference type="CDD" id="cd15543">
    <property type="entry name" value="PHD_RSF1"/>
    <property type="match status" value="1"/>
</dbReference>
<dbReference type="InterPro" id="IPR001965">
    <property type="entry name" value="Znf_PHD"/>
</dbReference>
<sequence length="1948" mass="218849">MAASAATASSSPGLCPNYAVICSFLERYGALLDLPELTFPQLERYLQDTSSVPKLLVDLHVKLLRKIGKSVSADRWEKYLVKVCQDFNTTWAWELEEKGYKELSVECKTGILKYLCECQFDENVKFKTAINEEDPDKMRLQPIGRDKDGQMYWFQLDQDNNVRVYLEEQDDLDGSSWKCIVRDRNDLAEVVALLKTQIDPELLKREELKQQSKPGGEENKDDVRKSDDTSDEDSKDSTKPANTLLPKTEDKEKETQKDDLKSETEIHSENTTKAHNIKEEPVEVSEGPCLSVKSERNEEVKRSTAEDIQQTIKNDQQAKIPLKKRGMKFSEDFEKSSSITVQNPSVTQVRETLNSDTIPEQTKTALNDHVNGEIQPELVKDFQSRLSDPLKDSSTYKQQNTESATGKFAVGRGNESLSADKKDRDESTEVVRSYQADLDKKDAQAEKETTESAKRDAHDSASSPTAESTPSLKDVNNADTQKSSNHEKRESTMEKLADREETCTEDKTTSSKVTDKTLTIDQSGNSQLNHEAKPKETETRDAEEKPDPVDMDTSESNQIEKTITSSASDMKEADLDKIKISGSDVKDSKVVETKATSVSDVKDSNIEQTKTSSVSDVKDLNMEESKTSVSDIKKVNVDESKTSVSDVKDLNMEESKTSSVLDIKKVNVDESKTSVSDVKDLNMEESKTSSVSDIKKVNVDESKTSVSDVKDLNMEESKTSSVSDIKKVNVDESKTSESDVKDSKVEETKTTAVSDVKDSNVEQTKTSTVSDIKKVNVDESKSSESDVKDSNVEQTKTSSVSDVKDFNVKESKTSFVLEKKKANVDKAKTSRSDVKFSSVEKTKTSVSETKQADVIETGAKPMEISEINVEKSNNSQEKEVDNNTKTESVATDPEKKTDLSENTASPPVTKLTETLKDGENTDTQKVTQCSPANKNAGDLIITDESKELSNTKEALELSPIEEVNKSESCKPAEKQCNIKDEEITPKENSEPSGSDTEKTGNTDRTEKPEDTTTSVNSEDAAIHDVTKMSDSVSSLSEVEAVAVKQDLTTAQEDDKMETNCAAHETSEEKAKPSSPVEKTEVSGKSDQKEEKQDQTEVENTSSESKKDPDNEKPQKVNEEQLCGDKDTAEDPTTDKPSITDQTKEEEHKNGETSMEIDESAHENVSKDSEAKSSGEPEKPDRPSKEPEADKSTDEESKSKSGEQEKQATNRDRSDIRVVGSRQRIRLPAHRRKAELLREERQGDSESDTNVGRSLRRSPRISRPTPKAVEVHDKKSEKPQAPPAEKDEKDKEEKEDEEEDEEVLVKAVQKKPREKKPDQEGQPKPKGRKRRKIRWSNTRTRRKKKSSEDEDGNSDEESSEEEEETEEEDDSDEDYKVERSRKRRNRNRERRSSDSSTSSDDDLPPNDDPCKHCGLPNHPELILLCDSCDNGYHTACLRPPLMIIPDGEWFCPPCQHKQLCDKLEEQLQNLDAALKKKERAERRKERLIYVGISLENIITPTVEAEEEKPEIIIKEKKEVKRSKSWGRRSTRAKKTISYRFDEFDEAIEEAIEEDIKEAEGGGAGRGKDMANITGHRGKDISTILQAEEGKENGRPARPTAAQRRKKRRRLNDLDSDSTVDEEESEEEFCLSESSEEEFVVSDNESEAEVEVGSNDSDFGSNGSSRHHAPSRSRKPLQQRRSSRKRRRPRGYSDDEEEESDEDDEEDEIATEGSSEFSDSDLDMSRRRSRRSQKKQVNYCETSESEGSQAETNRPKMKHRRLQESSDSDASFSRDSEEESRVKKRVYSSEEDSRHRRRRLALKRRRASEDDDSDDDSDDSSSEEDRPIRKRVNRIDSDDDDEEEEPKPKDKKAEEESKGTNPLDCNLAELPPTNGQNPIKSLEGLITRPPATAPDLIPHLEPSKNITTTPATAIAPNGLVGQEMAAQDDDEDDLLGVTDLVDYVCNNEQL</sequence>
<feature type="compositionally biased region" description="Basic and acidic residues" evidence="8">
    <location>
        <begin position="822"/>
        <end position="843"/>
    </location>
</feature>
<feature type="compositionally biased region" description="Acidic residues" evidence="8">
    <location>
        <begin position="1807"/>
        <end position="1820"/>
    </location>
</feature>
<feature type="compositionally biased region" description="Polar residues" evidence="8">
    <location>
        <begin position="554"/>
        <end position="568"/>
    </location>
</feature>
<dbReference type="InterPro" id="IPR019787">
    <property type="entry name" value="Znf_PHD-finger"/>
</dbReference>
<keyword evidence="4" id="KW-0862">Zinc</keyword>
<feature type="compositionally biased region" description="Polar residues" evidence="8">
    <location>
        <begin position="336"/>
        <end position="365"/>
    </location>
</feature>
<dbReference type="GO" id="GO:0008270">
    <property type="term" value="F:zinc ion binding"/>
    <property type="evidence" value="ECO:0007669"/>
    <property type="project" value="UniProtKB-KW"/>
</dbReference>
<proteinExistence type="predicted"/>
<evidence type="ECO:0000256" key="2">
    <source>
        <dbReference type="ARBA" id="ARBA00022723"/>
    </source>
</evidence>
<keyword evidence="11" id="KW-1185">Reference proteome</keyword>
<keyword evidence="3 6" id="KW-0863">Zinc-finger</keyword>
<feature type="compositionally biased region" description="Basic and acidic residues" evidence="8">
    <location>
        <begin position="1158"/>
        <end position="1215"/>
    </location>
</feature>
<evidence type="ECO:0000256" key="6">
    <source>
        <dbReference type="PROSITE-ProRule" id="PRU00146"/>
    </source>
</evidence>
<feature type="compositionally biased region" description="Basic and acidic residues" evidence="8">
    <location>
        <begin position="1844"/>
        <end position="1856"/>
    </location>
</feature>
<feature type="compositionally biased region" description="Polar residues" evidence="8">
    <location>
        <begin position="921"/>
        <end position="933"/>
    </location>
</feature>
<feature type="compositionally biased region" description="Basic and acidic residues" evidence="8">
    <location>
        <begin position="1064"/>
        <end position="1094"/>
    </location>
</feature>
<feature type="compositionally biased region" description="Basic and acidic residues" evidence="8">
    <location>
        <begin position="378"/>
        <end position="391"/>
    </location>
</feature>
<dbReference type="GO" id="GO:0031213">
    <property type="term" value="C:RSF complex"/>
    <property type="evidence" value="ECO:0007669"/>
    <property type="project" value="InterPro"/>
</dbReference>
<evidence type="ECO:0000313" key="12">
    <source>
        <dbReference type="RefSeq" id="XP_029028609.1"/>
    </source>
</evidence>
<dbReference type="PANTHER" id="PTHR14296:SF18">
    <property type="entry name" value="REMODELING AND SPACING FACTOR 1 ISOFORM X1"/>
    <property type="match status" value="1"/>
</dbReference>
<feature type="compositionally biased region" description="Polar residues" evidence="8">
    <location>
        <begin position="761"/>
        <end position="770"/>
    </location>
</feature>
<protein>
    <submittedName>
        <fullName evidence="12">Remodeling and spacing factor 1</fullName>
    </submittedName>
</protein>
<dbReference type="CTD" id="327618"/>
<feature type="region of interest" description="Disordered" evidence="8">
    <location>
        <begin position="205"/>
        <end position="802"/>
    </location>
</feature>
<feature type="region of interest" description="Disordered" evidence="8">
    <location>
        <begin position="1554"/>
        <end position="1909"/>
    </location>
</feature>
<feature type="compositionally biased region" description="Basic and acidic residues" evidence="8">
    <location>
        <begin position="1233"/>
        <end position="1243"/>
    </location>
</feature>
<dbReference type="PROSITE" id="PS01359">
    <property type="entry name" value="ZF_PHD_1"/>
    <property type="match status" value="1"/>
</dbReference>
<feature type="compositionally biased region" description="Basic and acidic residues" evidence="8">
    <location>
        <begin position="247"/>
        <end position="281"/>
    </location>
</feature>
<evidence type="ECO:0000256" key="8">
    <source>
        <dbReference type="SAM" id="MobiDB-lite"/>
    </source>
</evidence>
<gene>
    <name evidence="12" type="primary">rsf1b.1</name>
</gene>
<feature type="compositionally biased region" description="Basic residues" evidence="8">
    <location>
        <begin position="1793"/>
        <end position="1804"/>
    </location>
</feature>
<feature type="compositionally biased region" description="Basic and acidic residues" evidence="8">
    <location>
        <begin position="530"/>
        <end position="548"/>
    </location>
</feature>
<feature type="compositionally biased region" description="Low complexity" evidence="8">
    <location>
        <begin position="460"/>
        <end position="471"/>
    </location>
</feature>
<feature type="compositionally biased region" description="Basic and acidic residues" evidence="8">
    <location>
        <begin position="437"/>
        <end position="459"/>
    </location>
</feature>
<evidence type="ECO:0000256" key="5">
    <source>
        <dbReference type="ARBA" id="ARBA00023242"/>
    </source>
</evidence>
<feature type="domain" description="DDT" evidence="10">
    <location>
        <begin position="12"/>
        <end position="73"/>
    </location>
</feature>
<feature type="compositionally biased region" description="Basic residues" evidence="8">
    <location>
        <begin position="1222"/>
        <end position="1232"/>
    </location>
</feature>
<feature type="region of interest" description="Disordered" evidence="8">
    <location>
        <begin position="822"/>
        <end position="1405"/>
    </location>
</feature>
<feature type="compositionally biased region" description="Basic residues" evidence="8">
    <location>
        <begin position="1378"/>
        <end position="1388"/>
    </location>
</feature>
<feature type="compositionally biased region" description="Basic and acidic residues" evidence="8">
    <location>
        <begin position="1103"/>
        <end position="1128"/>
    </location>
</feature>
<dbReference type="Pfam" id="PF15612">
    <property type="entry name" value="WHIM1"/>
    <property type="match status" value="1"/>
</dbReference>
<feature type="compositionally biased region" description="Basic and acidic residues" evidence="8">
    <location>
        <begin position="1268"/>
        <end position="1291"/>
    </location>
</feature>
<dbReference type="Proteomes" id="UP000515150">
    <property type="component" value="Chromosome 14"/>
</dbReference>
<dbReference type="PANTHER" id="PTHR14296">
    <property type="entry name" value="REMODELING AND SPACING FACTOR 1"/>
    <property type="match status" value="1"/>
</dbReference>
<feature type="compositionally biased region" description="Acidic residues" evidence="8">
    <location>
        <begin position="1692"/>
        <end position="1708"/>
    </location>
</feature>
<feature type="compositionally biased region" description="Low complexity" evidence="8">
    <location>
        <begin position="1651"/>
        <end position="1662"/>
    </location>
</feature>
<feature type="compositionally biased region" description="Basic and acidic residues" evidence="8">
    <location>
        <begin position="943"/>
        <end position="955"/>
    </location>
</feature>
<feature type="compositionally biased region" description="Basic and acidic residues" evidence="8">
    <location>
        <begin position="484"/>
        <end position="515"/>
    </location>
</feature>
<feature type="compositionally biased region" description="Polar residues" evidence="8">
    <location>
        <begin position="306"/>
        <end position="317"/>
    </location>
</feature>
<feature type="domain" description="PHD-type" evidence="9">
    <location>
        <begin position="1406"/>
        <end position="1456"/>
    </location>
</feature>
<comment type="subcellular location">
    <subcellularLocation>
        <location evidence="1">Nucleus</location>
    </subcellularLocation>
</comment>
<feature type="compositionally biased region" description="Basic and acidic residues" evidence="8">
    <location>
        <begin position="771"/>
        <end position="791"/>
    </location>
</feature>
<dbReference type="KEGG" id="bspl:114869009"/>
<feature type="compositionally biased region" description="Low complexity" evidence="8">
    <location>
        <begin position="1031"/>
        <end position="1043"/>
    </location>
</feature>
<dbReference type="InterPro" id="IPR018501">
    <property type="entry name" value="DDT_dom"/>
</dbReference>
<feature type="compositionally biased region" description="Basic and acidic residues" evidence="8">
    <location>
        <begin position="293"/>
        <end position="305"/>
    </location>
</feature>
<feature type="compositionally biased region" description="Polar residues" evidence="8">
    <location>
        <begin position="606"/>
        <end position="615"/>
    </location>
</feature>
<feature type="compositionally biased region" description="Polar residues" evidence="8">
    <location>
        <begin position="520"/>
        <end position="529"/>
    </location>
</feature>
<evidence type="ECO:0000256" key="3">
    <source>
        <dbReference type="ARBA" id="ARBA00022771"/>
    </source>
</evidence>
<dbReference type="PROSITE" id="PS50827">
    <property type="entry name" value="DDT"/>
    <property type="match status" value="1"/>
</dbReference>